<evidence type="ECO:0000313" key="2">
    <source>
        <dbReference type="Proteomes" id="UP000501728"/>
    </source>
</evidence>
<dbReference type="Proteomes" id="UP000501728">
    <property type="component" value="Chromosome"/>
</dbReference>
<accession>A0A858U4L8</accession>
<dbReference type="AlphaFoldDB" id="A0A858U4L8"/>
<reference evidence="1 2" key="1">
    <citation type="submission" date="2020-04" db="EMBL/GenBank/DDBJ databases">
        <title>Novel Mycoplasma species detected in Phocoena phocoena (harbor porpoise) from the USA.</title>
        <authorList>
            <person name="Volokhov D.V."/>
        </authorList>
    </citation>
    <scope>NUCLEOTIDE SEQUENCE [LARGE SCALE GENOMIC DNA]</scope>
    <source>
        <strain evidence="1 2">C264-NAS</strain>
    </source>
</reference>
<organism evidence="1 2">
    <name type="scientific">Mycoplasma phocoeninasale</name>
    <dbReference type="NCBI Taxonomy" id="2726117"/>
    <lineage>
        <taxon>Bacteria</taxon>
        <taxon>Bacillati</taxon>
        <taxon>Mycoplasmatota</taxon>
        <taxon>Mollicutes</taxon>
        <taxon>Mycoplasmataceae</taxon>
        <taxon>Mycoplasma</taxon>
    </lineage>
</organism>
<keyword evidence="2" id="KW-1185">Reference proteome</keyword>
<proteinExistence type="predicted"/>
<gene>
    <name evidence="1" type="ORF">HGG64_01255</name>
</gene>
<dbReference type="RefSeq" id="WP_169580160.1">
    <property type="nucleotide sequence ID" value="NZ_CP051480.1"/>
</dbReference>
<dbReference type="EMBL" id="CP051480">
    <property type="protein sequence ID" value="QJG66337.1"/>
    <property type="molecule type" value="Genomic_DNA"/>
</dbReference>
<protein>
    <submittedName>
        <fullName evidence="1">Uncharacterized protein</fullName>
    </submittedName>
</protein>
<evidence type="ECO:0000313" key="1">
    <source>
        <dbReference type="EMBL" id="QJG66337.1"/>
    </source>
</evidence>
<name>A0A858U4L8_9MOLU</name>
<dbReference type="KEGG" id="mphn:HGG64_01255"/>
<sequence>MYTQIEKTIELIDQMIEQFNNMYDKNIQLILKGSYTFAKQGLISRMPNDLDFCFPDIKNDDKKQFLNFIKQQENVKIILEDGNLLTFELNGIKIELVSLEKISEQFTSKDTYKNILTLKTEFGVIQKILMLQYVLSDWYEHDRVYKVKNIKIDLIEISDADPKIWEKITTKVAKDFLLSCAYNSFFIYRHYNYDSYIDYKFDLEKIEENLFDTENRNIVLEKAFVFLKTINKIRNLKLLYKIFDLVLRSNQILDVKSKKLNSLEETYNYEDDVIDEPTRSHKIQLFRSDVGLLKYTNKSDNLFICNIKEDSQLSKNNNKIMWNIFNQDYFKLSFGNLKSKSVNKTKKFGIDKYYDSMIAMLTTFADRYLENNKMNVYYLFDEESSYEDIMQNYQLIFSPKIDEHNSWDKENIIIKLPKNVEDTHKETITKFKALVKKFKLPVKFIYLNDVRAEDQNKIDLILPVERKNYKVLTKNLYYMLFLIEIINEKGI</sequence>